<dbReference type="Pfam" id="PF01791">
    <property type="entry name" value="DeoC"/>
    <property type="match status" value="1"/>
</dbReference>
<keyword evidence="3 7" id="KW-0456">Lyase</keyword>
<evidence type="ECO:0000256" key="7">
    <source>
        <dbReference type="HAMAP-Rule" id="MF_00114"/>
    </source>
</evidence>
<comment type="similarity">
    <text evidence="1 7">Belongs to the DeoC/FbaB aldolase family. DeoC type 1 subfamily.</text>
</comment>
<dbReference type="FunFam" id="3.20.20.70:FF:000044">
    <property type="entry name" value="Deoxyribose-phosphate aldolase"/>
    <property type="match status" value="1"/>
</dbReference>
<evidence type="ECO:0000313" key="8">
    <source>
        <dbReference type="EMBL" id="QAY63120.1"/>
    </source>
</evidence>
<dbReference type="SUPFAM" id="SSF51569">
    <property type="entry name" value="Aldolase"/>
    <property type="match status" value="1"/>
</dbReference>
<dbReference type="CDD" id="cd00959">
    <property type="entry name" value="DeoC"/>
    <property type="match status" value="1"/>
</dbReference>
<dbReference type="GO" id="GO:0006018">
    <property type="term" value="P:2-deoxyribose 1-phosphate catabolic process"/>
    <property type="evidence" value="ECO:0007669"/>
    <property type="project" value="UniProtKB-UniRule"/>
</dbReference>
<dbReference type="InterPro" id="IPR011343">
    <property type="entry name" value="DeoC"/>
</dbReference>
<dbReference type="PANTHER" id="PTHR10889">
    <property type="entry name" value="DEOXYRIBOSE-PHOSPHATE ALDOLASE"/>
    <property type="match status" value="1"/>
</dbReference>
<dbReference type="GO" id="GO:0009264">
    <property type="term" value="P:deoxyribonucleotide catabolic process"/>
    <property type="evidence" value="ECO:0007669"/>
    <property type="project" value="UniProtKB-UniRule"/>
</dbReference>
<dbReference type="EMBL" id="CP035495">
    <property type="protein sequence ID" value="QAY63120.1"/>
    <property type="molecule type" value="Genomic_DNA"/>
</dbReference>
<reference evidence="8 9" key="1">
    <citation type="submission" date="2019-01" db="EMBL/GenBank/DDBJ databases">
        <title>Genome sequencing of strain 2JSPR-7.</title>
        <authorList>
            <person name="Heo J."/>
            <person name="Kim S.-J."/>
            <person name="Kim J.-S."/>
            <person name="Hong S.-B."/>
            <person name="Kwon S.-W."/>
        </authorList>
    </citation>
    <scope>NUCLEOTIDE SEQUENCE [LARGE SCALE GENOMIC DNA]</scope>
    <source>
        <strain evidence="8 9">2JSPR-7</strain>
    </source>
</reference>
<dbReference type="GO" id="GO:0016052">
    <property type="term" value="P:carbohydrate catabolic process"/>
    <property type="evidence" value="ECO:0007669"/>
    <property type="project" value="TreeGrafter"/>
</dbReference>
<dbReference type="HAMAP" id="MF_00114">
    <property type="entry name" value="DeoC_type1"/>
    <property type="match status" value="1"/>
</dbReference>
<dbReference type="RefSeq" id="WP_129203923.1">
    <property type="nucleotide sequence ID" value="NZ_CP035495.1"/>
</dbReference>
<accession>A0A4P6EKA5</accession>
<dbReference type="OrthoDB" id="6579831at2"/>
<dbReference type="NCBIfam" id="TIGR00126">
    <property type="entry name" value="deoC"/>
    <property type="match status" value="1"/>
</dbReference>
<gene>
    <name evidence="7 8" type="primary">deoC</name>
    <name evidence="8" type="ORF">ET495_07525</name>
</gene>
<dbReference type="PANTHER" id="PTHR10889:SF1">
    <property type="entry name" value="DEOXYRIBOSE-PHOSPHATE ALDOLASE"/>
    <property type="match status" value="1"/>
</dbReference>
<evidence type="ECO:0000256" key="4">
    <source>
        <dbReference type="ARBA" id="ARBA00023270"/>
    </source>
</evidence>
<name>A0A4P6EKA5_9MICO</name>
<dbReference type="EC" id="4.1.2.4" evidence="7"/>
<dbReference type="PIRSF" id="PIRSF001357">
    <property type="entry name" value="DeoC"/>
    <property type="match status" value="1"/>
</dbReference>
<keyword evidence="9" id="KW-1185">Reference proteome</keyword>
<dbReference type="Gene3D" id="3.20.20.70">
    <property type="entry name" value="Aldolase class I"/>
    <property type="match status" value="1"/>
</dbReference>
<evidence type="ECO:0000256" key="3">
    <source>
        <dbReference type="ARBA" id="ARBA00023239"/>
    </source>
</evidence>
<comment type="function">
    <text evidence="6 7">Catalyzes a reversible aldol reaction between acetaldehyde and D-glyceraldehyde 3-phosphate to generate 2-deoxy-D-ribose 5-phosphate.</text>
</comment>
<organism evidence="8 9">
    <name type="scientific">Xylanimonas allomyrinae</name>
    <dbReference type="NCBI Taxonomy" id="2509459"/>
    <lineage>
        <taxon>Bacteria</taxon>
        <taxon>Bacillati</taxon>
        <taxon>Actinomycetota</taxon>
        <taxon>Actinomycetes</taxon>
        <taxon>Micrococcales</taxon>
        <taxon>Promicromonosporaceae</taxon>
        <taxon>Xylanimonas</taxon>
    </lineage>
</organism>
<keyword evidence="4 7" id="KW-0704">Schiff base</keyword>
<evidence type="ECO:0000256" key="1">
    <source>
        <dbReference type="ARBA" id="ARBA00010936"/>
    </source>
</evidence>
<dbReference type="InterPro" id="IPR002915">
    <property type="entry name" value="DeoC/FbaB/LacD_aldolase"/>
</dbReference>
<sequence length="240" mass="25822">MDINNTLGVFDPDTITESQLCSTFDHTLLAAFAQREGFERLCREASDNGFAMVAVNSGQTALCRELLAGSSVRVGAAIGFPLGQTTTDVKVLETERAIADGAGEIDYVIDVGKVKDGDFASVQAEMERIVGVCRPHGVLSKVIFENCYLERSEIVRLAEIARQVRPDFIKTSTGFGPSGATVEDVRRMKATVGADVKVKAAGGIRTWERCAAMLGAGAERIGTSSALRILDEFRTQRGKQ</sequence>
<comment type="catalytic activity">
    <reaction evidence="5 7">
        <text>2-deoxy-D-ribose 5-phosphate = D-glyceraldehyde 3-phosphate + acetaldehyde</text>
        <dbReference type="Rhea" id="RHEA:12821"/>
        <dbReference type="ChEBI" id="CHEBI:15343"/>
        <dbReference type="ChEBI" id="CHEBI:59776"/>
        <dbReference type="ChEBI" id="CHEBI:62877"/>
        <dbReference type="EC" id="4.1.2.4"/>
    </reaction>
</comment>
<evidence type="ECO:0000256" key="5">
    <source>
        <dbReference type="ARBA" id="ARBA00048791"/>
    </source>
</evidence>
<dbReference type="Proteomes" id="UP000291758">
    <property type="component" value="Chromosome"/>
</dbReference>
<dbReference type="SMART" id="SM01133">
    <property type="entry name" value="DeoC"/>
    <property type="match status" value="1"/>
</dbReference>
<evidence type="ECO:0000313" key="9">
    <source>
        <dbReference type="Proteomes" id="UP000291758"/>
    </source>
</evidence>
<dbReference type="UniPathway" id="UPA00002">
    <property type="reaction ID" value="UER00468"/>
</dbReference>
<dbReference type="InterPro" id="IPR013785">
    <property type="entry name" value="Aldolase_TIM"/>
</dbReference>
<protein>
    <recommendedName>
        <fullName evidence="7">Deoxyribose-phosphate aldolase</fullName>
        <shortName evidence="7">DERA</shortName>
        <ecNumber evidence="7">4.1.2.4</ecNumber>
    </recommendedName>
    <alternativeName>
        <fullName evidence="7">2-deoxy-D-ribose 5-phosphate aldolase</fullName>
    </alternativeName>
    <alternativeName>
        <fullName evidence="7">Phosphodeoxyriboaldolase</fullName>
        <shortName evidence="7">Deoxyriboaldolase</shortName>
    </alternativeName>
</protein>
<feature type="active site" description="Proton donor/acceptor" evidence="7">
    <location>
        <position position="199"/>
    </location>
</feature>
<evidence type="ECO:0000256" key="6">
    <source>
        <dbReference type="ARBA" id="ARBA00056337"/>
    </source>
</evidence>
<dbReference type="GO" id="GO:0005737">
    <property type="term" value="C:cytoplasm"/>
    <property type="evidence" value="ECO:0007669"/>
    <property type="project" value="UniProtKB-SubCell"/>
</dbReference>
<proteinExistence type="inferred from homology"/>
<feature type="active site" description="Proton donor/acceptor" evidence="7">
    <location>
        <position position="106"/>
    </location>
</feature>
<evidence type="ECO:0000256" key="2">
    <source>
        <dbReference type="ARBA" id="ARBA00022490"/>
    </source>
</evidence>
<dbReference type="AlphaFoldDB" id="A0A4P6EKA5"/>
<dbReference type="GO" id="GO:0004139">
    <property type="term" value="F:deoxyribose-phosphate aldolase activity"/>
    <property type="evidence" value="ECO:0007669"/>
    <property type="project" value="UniProtKB-UniRule"/>
</dbReference>
<dbReference type="KEGG" id="xyl:ET495_07525"/>
<comment type="subcellular location">
    <subcellularLocation>
        <location evidence="7">Cytoplasm</location>
    </subcellularLocation>
</comment>
<comment type="pathway">
    <text evidence="7">Carbohydrate degradation; 2-deoxy-D-ribose 1-phosphate degradation; D-glyceraldehyde 3-phosphate and acetaldehyde from 2-deoxy-alpha-D-ribose 1-phosphate: step 2/2.</text>
</comment>
<dbReference type="InterPro" id="IPR028581">
    <property type="entry name" value="DeoC_typeI"/>
</dbReference>
<keyword evidence="2 7" id="KW-0963">Cytoplasm</keyword>
<feature type="active site" description="Schiff-base intermediate with acetaldehyde" evidence="7">
    <location>
        <position position="170"/>
    </location>
</feature>